<dbReference type="GeneID" id="54991564"/>
<dbReference type="EMBL" id="MH059633">
    <property type="protein sequence ID" value="AWD92476.1"/>
    <property type="molecule type" value="Genomic_DNA"/>
</dbReference>
<accession>A0A2S1GSZ8</accession>
<dbReference type="RefSeq" id="YP_009801057.1">
    <property type="nucleotide sequence ID" value="NC_047962.1"/>
</dbReference>
<dbReference type="KEGG" id="vg:54991564"/>
<organism evidence="1 2">
    <name type="scientific">Xanthomonas phage Carpasina</name>
    <dbReference type="NCBI Taxonomy" id="2163636"/>
    <lineage>
        <taxon>Viruses</taxon>
        <taxon>Duplodnaviria</taxon>
        <taxon>Heunggongvirae</taxon>
        <taxon>Uroviricota</taxon>
        <taxon>Caudoviricetes</taxon>
        <taxon>Lindbergviridae</taxon>
        <taxon>Carpasinavirus</taxon>
        <taxon>Carpasinavirus carpasina</taxon>
    </lineage>
</organism>
<evidence type="ECO:0000313" key="2">
    <source>
        <dbReference type="Proteomes" id="UP000246901"/>
    </source>
</evidence>
<evidence type="ECO:0000313" key="1">
    <source>
        <dbReference type="EMBL" id="AWD92476.1"/>
    </source>
</evidence>
<dbReference type="Proteomes" id="UP000246901">
    <property type="component" value="Segment"/>
</dbReference>
<reference evidence="1 2" key="1">
    <citation type="submission" date="2018-03" db="EMBL/GenBank/DDBJ databases">
        <title>Phage therapy in agriculture - a green tech approach to combat plant pathogenic bacteria.</title>
        <authorList>
            <person name="Carstens A.B."/>
            <person name="Djurhuus A.M."/>
            <person name="Hansen L.H."/>
        </authorList>
    </citation>
    <scope>NUCLEOTIDE SEQUENCE [LARGE SCALE GENOMIC DNA]</scope>
</reference>
<protein>
    <submittedName>
        <fullName evidence="1">Uncharacterized protein</fullName>
    </submittedName>
</protein>
<name>A0A2S1GSZ8_9CAUD</name>
<proteinExistence type="predicted"/>
<sequence>MSLTNNPEKIIQNLRNNIAIVEAFKNGNQLQYRLFDDESDHWEDLPSAHIFNFSRYEYLVKPEPNAVYIVFNGDYLYAFNDCAEAAQAAEEMAGEHGDSSGMVRKFIEVLE</sequence>
<keyword evidence="2" id="KW-1185">Reference proteome</keyword>